<accession>A0A162AY83</accession>
<evidence type="ECO:0000313" key="3">
    <source>
        <dbReference type="Proteomes" id="UP000077755"/>
    </source>
</evidence>
<feature type="compositionally biased region" description="Low complexity" evidence="1">
    <location>
        <begin position="114"/>
        <end position="132"/>
    </location>
</feature>
<feature type="region of interest" description="Disordered" evidence="1">
    <location>
        <begin position="114"/>
        <end position="157"/>
    </location>
</feature>
<protein>
    <submittedName>
        <fullName evidence="2">Uncharacterized protein</fullName>
    </submittedName>
</protein>
<reference evidence="2" key="1">
    <citation type="journal article" date="2016" name="Nat. Genet.">
        <title>A high-quality carrot genome assembly provides new insights into carotenoid accumulation and asterid genome evolution.</title>
        <authorList>
            <person name="Iorizzo M."/>
            <person name="Ellison S."/>
            <person name="Senalik D."/>
            <person name="Zeng P."/>
            <person name="Satapoomin P."/>
            <person name="Huang J."/>
            <person name="Bowman M."/>
            <person name="Iovene M."/>
            <person name="Sanseverino W."/>
            <person name="Cavagnaro P."/>
            <person name="Yildiz M."/>
            <person name="Macko-Podgorni A."/>
            <person name="Moranska E."/>
            <person name="Grzebelus E."/>
            <person name="Grzebelus D."/>
            <person name="Ashrafi H."/>
            <person name="Zheng Z."/>
            <person name="Cheng S."/>
            <person name="Spooner D."/>
            <person name="Van Deynze A."/>
            <person name="Simon P."/>
        </authorList>
    </citation>
    <scope>NUCLEOTIDE SEQUENCE</scope>
    <source>
        <tissue evidence="2">Leaf</tissue>
    </source>
</reference>
<proteinExistence type="predicted"/>
<feature type="compositionally biased region" description="Polar residues" evidence="1">
    <location>
        <begin position="133"/>
        <end position="157"/>
    </location>
</feature>
<gene>
    <name evidence="2" type="ORF">DCAR_0209481</name>
</gene>
<dbReference type="Proteomes" id="UP000077755">
    <property type="component" value="Chromosome 2"/>
</dbReference>
<dbReference type="Gramene" id="KZN07553">
    <property type="protein sequence ID" value="KZN07553"/>
    <property type="gene ID" value="DCAR_008390"/>
</dbReference>
<keyword evidence="3" id="KW-1185">Reference proteome</keyword>
<evidence type="ECO:0000313" key="2">
    <source>
        <dbReference type="EMBL" id="WOG90238.1"/>
    </source>
</evidence>
<dbReference type="AlphaFoldDB" id="A0A162AY83"/>
<evidence type="ECO:0000256" key="1">
    <source>
        <dbReference type="SAM" id="MobiDB-lite"/>
    </source>
</evidence>
<name>A0A162AY83_DAUCS</name>
<feature type="region of interest" description="Disordered" evidence="1">
    <location>
        <begin position="1"/>
        <end position="69"/>
    </location>
</feature>
<organism evidence="2 3">
    <name type="scientific">Daucus carota subsp. sativus</name>
    <name type="common">Carrot</name>
    <dbReference type="NCBI Taxonomy" id="79200"/>
    <lineage>
        <taxon>Eukaryota</taxon>
        <taxon>Viridiplantae</taxon>
        <taxon>Streptophyta</taxon>
        <taxon>Embryophyta</taxon>
        <taxon>Tracheophyta</taxon>
        <taxon>Spermatophyta</taxon>
        <taxon>Magnoliopsida</taxon>
        <taxon>eudicotyledons</taxon>
        <taxon>Gunneridae</taxon>
        <taxon>Pentapetalae</taxon>
        <taxon>asterids</taxon>
        <taxon>campanulids</taxon>
        <taxon>Apiales</taxon>
        <taxon>Apiaceae</taxon>
        <taxon>Apioideae</taxon>
        <taxon>Scandiceae</taxon>
        <taxon>Daucinae</taxon>
        <taxon>Daucus</taxon>
        <taxon>Daucus sect. Daucus</taxon>
    </lineage>
</organism>
<reference evidence="2" key="2">
    <citation type="submission" date="2022-03" db="EMBL/GenBank/DDBJ databases">
        <title>Draft title - Genomic analysis of global carrot germplasm unveils the trajectory of domestication and the origin of high carotenoid orange carrot.</title>
        <authorList>
            <person name="Iorizzo M."/>
            <person name="Ellison S."/>
            <person name="Senalik D."/>
            <person name="Macko-Podgorni A."/>
            <person name="Grzebelus D."/>
            <person name="Bostan H."/>
            <person name="Rolling W."/>
            <person name="Curaba J."/>
            <person name="Simon P."/>
        </authorList>
    </citation>
    <scope>NUCLEOTIDE SEQUENCE</scope>
    <source>
        <tissue evidence="2">Leaf</tissue>
    </source>
</reference>
<sequence>MSTEGNSRHTKMLKRTQTERNTSSTYTYSSSDEDLTPRKRKLLQNSDLPGSSGKASGERKCTKKNRFRASQKKITTVSVGMHDLEKFSKSLIEDLKVESKKMLAQFEKDLRNVTASNSTGNTTNNRGGLNTSQARSSQAPVQLNPHSEPQQGQRMISSSTRSFIPPAGQQIQGSVFASNTQFYPRRESSLVNAFNQRRYSFNLPAPSSNQNASLMGYGNLSTLHGNSIHTSGMVPGFQPTLDQSLGNTSFHIPNQTLAGNSSGGVDTLGWNVNRAPAMSSGSSHAVSNSVLTNNFRANDFYSNANLGADEGRLPMYGFFQ</sequence>
<dbReference type="EMBL" id="CP093344">
    <property type="protein sequence ID" value="WOG90238.1"/>
    <property type="molecule type" value="Genomic_DNA"/>
</dbReference>